<dbReference type="Pfam" id="PF06764">
    <property type="entry name" value="DUF1223"/>
    <property type="match status" value="1"/>
</dbReference>
<dbReference type="EMBL" id="CP089983">
    <property type="protein sequence ID" value="WXB05706.1"/>
    <property type="molecule type" value="Genomic_DNA"/>
</dbReference>
<sequence length="255" mass="27141">MRMRSLGIFVAVVAAVVAVGVGQSRADTPAPKATGPAVPVVVELFSSEGCSSCPPADAFIEQLERTQPVEGVSIIALGQHVDYWDDLGWPDPFGHPRFTARQKQYAGVLADSRIYTPEIVVDGRAILERGDKASTARALQAAAREPRARVTLNRRGDRVAVDVANVPAGSDTAEVWLAITESGLSTRVERGENAGRVLSHAPVVRALRKLGNAEGGAFRADAALELDPKWKPAAVHAVVFVQRAKSRRIVGAAQI</sequence>
<protein>
    <submittedName>
        <fullName evidence="1">DUF1223 domain-containing protein</fullName>
    </submittedName>
</protein>
<dbReference type="Proteomes" id="UP001374803">
    <property type="component" value="Chromosome"/>
</dbReference>
<accession>A0ABZ2L437</accession>
<evidence type="ECO:0000313" key="1">
    <source>
        <dbReference type="EMBL" id="WXB05706.1"/>
    </source>
</evidence>
<keyword evidence="2" id="KW-1185">Reference proteome</keyword>
<organism evidence="1 2">
    <name type="scientific">Pendulispora rubella</name>
    <dbReference type="NCBI Taxonomy" id="2741070"/>
    <lineage>
        <taxon>Bacteria</taxon>
        <taxon>Pseudomonadati</taxon>
        <taxon>Myxococcota</taxon>
        <taxon>Myxococcia</taxon>
        <taxon>Myxococcales</taxon>
        <taxon>Sorangiineae</taxon>
        <taxon>Pendulisporaceae</taxon>
        <taxon>Pendulispora</taxon>
    </lineage>
</organism>
<proteinExistence type="predicted"/>
<dbReference type="SUPFAM" id="SSF52833">
    <property type="entry name" value="Thioredoxin-like"/>
    <property type="match status" value="1"/>
</dbReference>
<dbReference type="PANTHER" id="PTHR36057">
    <property type="match status" value="1"/>
</dbReference>
<dbReference type="InterPro" id="IPR010634">
    <property type="entry name" value="DUF1223"/>
</dbReference>
<dbReference type="PANTHER" id="PTHR36057:SF1">
    <property type="entry name" value="LIPOPROTEIN LIPID ATTACHMENT SITE-LIKE PROTEIN, PUTATIVE (DUF1223)-RELATED"/>
    <property type="match status" value="1"/>
</dbReference>
<dbReference type="RefSeq" id="WP_394835352.1">
    <property type="nucleotide sequence ID" value="NZ_CP089929.1"/>
</dbReference>
<reference evidence="1" key="1">
    <citation type="submission" date="2021-12" db="EMBL/GenBank/DDBJ databases">
        <title>Discovery of the Pendulisporaceae a myxobacterial family with distinct sporulation behavior and unique specialized metabolism.</title>
        <authorList>
            <person name="Garcia R."/>
            <person name="Popoff A."/>
            <person name="Bader C.D."/>
            <person name="Loehr J."/>
            <person name="Walesch S."/>
            <person name="Walt C."/>
            <person name="Boldt J."/>
            <person name="Bunk B."/>
            <person name="Haeckl F.J.F.P.J."/>
            <person name="Gunesch A.P."/>
            <person name="Birkelbach J."/>
            <person name="Nuebel U."/>
            <person name="Pietschmann T."/>
            <person name="Bach T."/>
            <person name="Mueller R."/>
        </authorList>
    </citation>
    <scope>NUCLEOTIDE SEQUENCE</scope>
    <source>
        <strain evidence="1">MSr11367</strain>
    </source>
</reference>
<dbReference type="InterPro" id="IPR036249">
    <property type="entry name" value="Thioredoxin-like_sf"/>
</dbReference>
<gene>
    <name evidence="1" type="ORF">LVJ94_00310</name>
</gene>
<evidence type="ECO:0000313" key="2">
    <source>
        <dbReference type="Proteomes" id="UP001374803"/>
    </source>
</evidence>
<name>A0ABZ2L437_9BACT</name>